<evidence type="ECO:0000256" key="2">
    <source>
        <dbReference type="ARBA" id="ARBA00022448"/>
    </source>
</evidence>
<keyword evidence="5 6" id="KW-0472">Membrane</keyword>
<evidence type="ECO:0000259" key="7">
    <source>
        <dbReference type="PROSITE" id="PS50850"/>
    </source>
</evidence>
<protein>
    <submittedName>
        <fullName evidence="8">Putative MFS family arabinose efflux permease</fullName>
    </submittedName>
</protein>
<feature type="transmembrane region" description="Helical" evidence="6">
    <location>
        <begin position="170"/>
        <end position="195"/>
    </location>
</feature>
<dbReference type="InterPro" id="IPR011701">
    <property type="entry name" value="MFS"/>
</dbReference>
<reference evidence="8 9" key="1">
    <citation type="submission" date="2018-03" db="EMBL/GenBank/DDBJ databases">
        <title>Genomic Encyclopedia of Archaeal and Bacterial Type Strains, Phase II (KMG-II): from individual species to whole genera.</title>
        <authorList>
            <person name="Goeker M."/>
        </authorList>
    </citation>
    <scope>NUCLEOTIDE SEQUENCE [LARGE SCALE GENOMIC DNA]</scope>
    <source>
        <strain evidence="8 9">DSM 45601</strain>
    </source>
</reference>
<feature type="transmembrane region" description="Helical" evidence="6">
    <location>
        <begin position="111"/>
        <end position="129"/>
    </location>
</feature>
<dbReference type="Gene3D" id="1.20.1250.20">
    <property type="entry name" value="MFS general substrate transporter like domains"/>
    <property type="match status" value="1"/>
</dbReference>
<feature type="transmembrane region" description="Helical" evidence="6">
    <location>
        <begin position="365"/>
        <end position="385"/>
    </location>
</feature>
<feature type="transmembrane region" description="Helical" evidence="6">
    <location>
        <begin position="83"/>
        <end position="105"/>
    </location>
</feature>
<dbReference type="InterPro" id="IPR036259">
    <property type="entry name" value="MFS_trans_sf"/>
</dbReference>
<evidence type="ECO:0000256" key="5">
    <source>
        <dbReference type="ARBA" id="ARBA00023136"/>
    </source>
</evidence>
<dbReference type="InterPro" id="IPR020846">
    <property type="entry name" value="MFS_dom"/>
</dbReference>
<feature type="transmembrane region" description="Helical" evidence="6">
    <location>
        <begin position="50"/>
        <end position="71"/>
    </location>
</feature>
<dbReference type="GO" id="GO:0005886">
    <property type="term" value="C:plasma membrane"/>
    <property type="evidence" value="ECO:0007669"/>
    <property type="project" value="UniProtKB-SubCell"/>
</dbReference>
<dbReference type="AlphaFoldDB" id="A0A2T0PTA5"/>
<feature type="transmembrane region" description="Helical" evidence="6">
    <location>
        <begin position="333"/>
        <end position="359"/>
    </location>
</feature>
<dbReference type="GO" id="GO:0022857">
    <property type="term" value="F:transmembrane transporter activity"/>
    <property type="evidence" value="ECO:0007669"/>
    <property type="project" value="InterPro"/>
</dbReference>
<feature type="transmembrane region" description="Helical" evidence="6">
    <location>
        <begin position="138"/>
        <end position="158"/>
    </location>
</feature>
<feature type="transmembrane region" description="Helical" evidence="6">
    <location>
        <begin position="276"/>
        <end position="294"/>
    </location>
</feature>
<feature type="transmembrane region" description="Helical" evidence="6">
    <location>
        <begin position="300"/>
        <end position="321"/>
    </location>
</feature>
<dbReference type="PANTHER" id="PTHR42718">
    <property type="entry name" value="MAJOR FACILITATOR SUPERFAMILY MULTIDRUG TRANSPORTER MFSC"/>
    <property type="match status" value="1"/>
</dbReference>
<dbReference type="SUPFAM" id="SSF103473">
    <property type="entry name" value="MFS general substrate transporter"/>
    <property type="match status" value="1"/>
</dbReference>
<gene>
    <name evidence="8" type="ORF">CLV72_11121</name>
</gene>
<proteinExistence type="predicted"/>
<dbReference type="Pfam" id="PF07690">
    <property type="entry name" value="MFS_1"/>
    <property type="match status" value="1"/>
</dbReference>
<dbReference type="EMBL" id="PVZC01000011">
    <property type="protein sequence ID" value="PRX92132.1"/>
    <property type="molecule type" value="Genomic_DNA"/>
</dbReference>
<dbReference type="RefSeq" id="WP_170141166.1">
    <property type="nucleotide sequence ID" value="NZ_PVZC01000011.1"/>
</dbReference>
<feature type="transmembrane region" description="Helical" evidence="6">
    <location>
        <begin position="249"/>
        <end position="269"/>
    </location>
</feature>
<dbReference type="Proteomes" id="UP000237846">
    <property type="component" value="Unassembled WGS sequence"/>
</dbReference>
<organism evidence="8 9">
    <name type="scientific">Allonocardiopsis opalescens</name>
    <dbReference type="NCBI Taxonomy" id="1144618"/>
    <lineage>
        <taxon>Bacteria</taxon>
        <taxon>Bacillati</taxon>
        <taxon>Actinomycetota</taxon>
        <taxon>Actinomycetes</taxon>
        <taxon>Streptosporangiales</taxon>
        <taxon>Allonocardiopsis</taxon>
    </lineage>
</organism>
<accession>A0A2T0PTA5</accession>
<dbReference type="PANTHER" id="PTHR42718:SF9">
    <property type="entry name" value="MAJOR FACILITATOR SUPERFAMILY MULTIDRUG TRANSPORTER MFSC"/>
    <property type="match status" value="1"/>
</dbReference>
<evidence type="ECO:0000256" key="6">
    <source>
        <dbReference type="SAM" id="Phobius"/>
    </source>
</evidence>
<evidence type="ECO:0000256" key="4">
    <source>
        <dbReference type="ARBA" id="ARBA00022989"/>
    </source>
</evidence>
<keyword evidence="2" id="KW-0813">Transport</keyword>
<sequence>MTETPTPPRTAPFASTAAFTAVASVVLLSQLYGSIALFAQISADLHVDTAAVGLLQSAFGVAYAAGFILWGPAVDRFGPRRTMLAGLLGLAAMTALAASAASFGWLIAARVGQGLAAAAFAPAAFAYLGTRLAPPRRVAAVTILTSSFLASAVIGQLLAQLAVDHASWRWFFGLSAAALLAVAAAAAAVVLPAPAPGSGGARPLAALWTLLRRGPVLLLLVATSAVLGPFIALYTAAGASGSFPAHELTAMRASALPALVWAAFATPVLGRIPARVRLVGAFAVAAGACAALAGPADGRTAVTVCLFAIAAAVSVAAPAMIETLSGHAPELRGTVTALYTFWLFLGAALSPLLVTAAAASLPATATASAAALAAGALLTLAARAAPARG</sequence>
<comment type="subcellular location">
    <subcellularLocation>
        <location evidence="1">Cell membrane</location>
        <topology evidence="1">Multi-pass membrane protein</topology>
    </subcellularLocation>
</comment>
<keyword evidence="9" id="KW-1185">Reference proteome</keyword>
<evidence type="ECO:0000256" key="1">
    <source>
        <dbReference type="ARBA" id="ARBA00004651"/>
    </source>
</evidence>
<comment type="caution">
    <text evidence="8">The sequence shown here is derived from an EMBL/GenBank/DDBJ whole genome shotgun (WGS) entry which is preliminary data.</text>
</comment>
<evidence type="ECO:0000313" key="8">
    <source>
        <dbReference type="EMBL" id="PRX92132.1"/>
    </source>
</evidence>
<name>A0A2T0PTA5_9ACTN</name>
<keyword evidence="3 6" id="KW-0812">Transmembrane</keyword>
<keyword evidence="4 6" id="KW-1133">Transmembrane helix</keyword>
<dbReference type="PROSITE" id="PS50850">
    <property type="entry name" value="MFS"/>
    <property type="match status" value="1"/>
</dbReference>
<evidence type="ECO:0000313" key="9">
    <source>
        <dbReference type="Proteomes" id="UP000237846"/>
    </source>
</evidence>
<evidence type="ECO:0000256" key="3">
    <source>
        <dbReference type="ARBA" id="ARBA00022692"/>
    </source>
</evidence>
<feature type="transmembrane region" description="Helical" evidence="6">
    <location>
        <begin position="216"/>
        <end position="237"/>
    </location>
</feature>
<feature type="domain" description="Major facilitator superfamily (MFS) profile" evidence="7">
    <location>
        <begin position="10"/>
        <end position="387"/>
    </location>
</feature>
<feature type="transmembrane region" description="Helical" evidence="6">
    <location>
        <begin position="12"/>
        <end position="38"/>
    </location>
</feature>